<dbReference type="EMBL" id="JAESHT010000046">
    <property type="protein sequence ID" value="MBL3675756.1"/>
    <property type="molecule type" value="Genomic_DNA"/>
</dbReference>
<protein>
    <recommendedName>
        <fullName evidence="4">DUF3592 domain-containing protein</fullName>
    </recommendedName>
</protein>
<dbReference type="Proteomes" id="UP000644749">
    <property type="component" value="Unassembled WGS sequence"/>
</dbReference>
<evidence type="ECO:0008006" key="4">
    <source>
        <dbReference type="Google" id="ProtNLM"/>
    </source>
</evidence>
<dbReference type="RefSeq" id="WP_191313184.1">
    <property type="nucleotide sequence ID" value="NZ_BNCL01000047.1"/>
</dbReference>
<evidence type="ECO:0000256" key="1">
    <source>
        <dbReference type="SAM" id="Phobius"/>
    </source>
</evidence>
<evidence type="ECO:0000313" key="3">
    <source>
        <dbReference type="Proteomes" id="UP000644749"/>
    </source>
</evidence>
<feature type="transmembrane region" description="Helical" evidence="1">
    <location>
        <begin position="95"/>
        <end position="116"/>
    </location>
</feature>
<evidence type="ECO:0000313" key="2">
    <source>
        <dbReference type="EMBL" id="MBL3675756.1"/>
    </source>
</evidence>
<gene>
    <name evidence="2" type="ORF">JL111_20060</name>
</gene>
<sequence>MTCGPGSRAISIASSSASHSLAKGDDFAVWNIGGKVIRRLIMFESWEQEPAPGQRLSLLNSFNRFRISLSDNIDVAFDPRHRDHASKERVVAERIGTIIGYVVIGGVYLLMAWTAFGGTG</sequence>
<comment type="caution">
    <text evidence="2">The sequence shown here is derived from an EMBL/GenBank/DDBJ whole genome shotgun (WGS) entry which is preliminary data.</text>
</comment>
<keyword evidence="1" id="KW-0472">Membrane</keyword>
<keyword evidence="3" id="KW-1185">Reference proteome</keyword>
<keyword evidence="1" id="KW-1133">Transmembrane helix</keyword>
<name>A0ABS1SAI6_9RHOB</name>
<keyword evidence="1" id="KW-0812">Transmembrane</keyword>
<organism evidence="2 3">
    <name type="scientific">Paracoccus aerius</name>
    <dbReference type="NCBI Taxonomy" id="1915382"/>
    <lineage>
        <taxon>Bacteria</taxon>
        <taxon>Pseudomonadati</taxon>
        <taxon>Pseudomonadota</taxon>
        <taxon>Alphaproteobacteria</taxon>
        <taxon>Rhodobacterales</taxon>
        <taxon>Paracoccaceae</taxon>
        <taxon>Paracoccus</taxon>
    </lineage>
</organism>
<accession>A0ABS1SAI6</accession>
<proteinExistence type="predicted"/>
<reference evidence="2 3" key="1">
    <citation type="submission" date="2021-01" db="EMBL/GenBank/DDBJ databases">
        <title>011410 draft genome.</title>
        <authorList>
            <person name="Lang L."/>
        </authorList>
    </citation>
    <scope>NUCLEOTIDE SEQUENCE [LARGE SCALE GENOMIC DNA]</scope>
    <source>
        <strain evidence="2 3">KCTC 42845</strain>
    </source>
</reference>